<dbReference type="InterPro" id="IPR003439">
    <property type="entry name" value="ABC_transporter-like_ATP-bd"/>
</dbReference>
<dbReference type="SUPFAM" id="SSF52540">
    <property type="entry name" value="P-loop containing nucleoside triphosphate hydrolases"/>
    <property type="match status" value="1"/>
</dbReference>
<name>A0A6J7IQG9_9ZZZZ</name>
<feature type="transmembrane region" description="Helical" evidence="8">
    <location>
        <begin position="35"/>
        <end position="54"/>
    </location>
</feature>
<protein>
    <submittedName>
        <fullName evidence="11">Unannotated protein</fullName>
    </submittedName>
</protein>
<dbReference type="CDD" id="cd03254">
    <property type="entry name" value="ABCC_Glucan_exporter_like"/>
    <property type="match status" value="1"/>
</dbReference>
<evidence type="ECO:0000256" key="8">
    <source>
        <dbReference type="SAM" id="Phobius"/>
    </source>
</evidence>
<feature type="transmembrane region" description="Helical" evidence="8">
    <location>
        <begin position="118"/>
        <end position="143"/>
    </location>
</feature>
<evidence type="ECO:0000259" key="9">
    <source>
        <dbReference type="PROSITE" id="PS50893"/>
    </source>
</evidence>
<keyword evidence="3 8" id="KW-0812">Transmembrane</keyword>
<evidence type="ECO:0000259" key="10">
    <source>
        <dbReference type="PROSITE" id="PS50929"/>
    </source>
</evidence>
<dbReference type="InterPro" id="IPR011527">
    <property type="entry name" value="ABC1_TM_dom"/>
</dbReference>
<dbReference type="Pfam" id="PF00664">
    <property type="entry name" value="ABC_membrane"/>
    <property type="match status" value="1"/>
</dbReference>
<keyword evidence="2" id="KW-0813">Transport</keyword>
<keyword evidence="7 8" id="KW-0472">Membrane</keyword>
<proteinExistence type="predicted"/>
<keyword evidence="4" id="KW-0547">Nucleotide-binding</keyword>
<dbReference type="InterPro" id="IPR003593">
    <property type="entry name" value="AAA+_ATPase"/>
</dbReference>
<dbReference type="GO" id="GO:0015421">
    <property type="term" value="F:ABC-type oligopeptide transporter activity"/>
    <property type="evidence" value="ECO:0007669"/>
    <property type="project" value="TreeGrafter"/>
</dbReference>
<evidence type="ECO:0000256" key="5">
    <source>
        <dbReference type="ARBA" id="ARBA00022840"/>
    </source>
</evidence>
<dbReference type="InterPro" id="IPR017871">
    <property type="entry name" value="ABC_transporter-like_CS"/>
</dbReference>
<comment type="subcellular location">
    <subcellularLocation>
        <location evidence="1">Membrane</location>
        <topology evidence="1">Multi-pass membrane protein</topology>
    </subcellularLocation>
</comment>
<dbReference type="PANTHER" id="PTHR43394:SF1">
    <property type="entry name" value="ATP-BINDING CASSETTE SUB-FAMILY B MEMBER 10, MITOCHONDRIAL"/>
    <property type="match status" value="1"/>
</dbReference>
<evidence type="ECO:0000256" key="4">
    <source>
        <dbReference type="ARBA" id="ARBA00022741"/>
    </source>
</evidence>
<dbReference type="SUPFAM" id="SSF90123">
    <property type="entry name" value="ABC transporter transmembrane region"/>
    <property type="match status" value="1"/>
</dbReference>
<accession>A0A6J7IQG9</accession>
<dbReference type="AlphaFoldDB" id="A0A6J7IQG9"/>
<dbReference type="InterPro" id="IPR036640">
    <property type="entry name" value="ABC1_TM_sf"/>
</dbReference>
<evidence type="ECO:0000256" key="6">
    <source>
        <dbReference type="ARBA" id="ARBA00022989"/>
    </source>
</evidence>
<keyword evidence="6 8" id="KW-1133">Transmembrane helix</keyword>
<feature type="domain" description="ABC transmembrane type-1" evidence="10">
    <location>
        <begin position="38"/>
        <end position="361"/>
    </location>
</feature>
<dbReference type="Gene3D" id="1.20.1560.10">
    <property type="entry name" value="ABC transporter type 1, transmembrane domain"/>
    <property type="match status" value="1"/>
</dbReference>
<keyword evidence="5" id="KW-0067">ATP-binding</keyword>
<dbReference type="FunFam" id="3.40.50.300:FF:000287">
    <property type="entry name" value="Multidrug ABC transporter ATP-binding protein"/>
    <property type="match status" value="1"/>
</dbReference>
<dbReference type="PROSITE" id="PS50893">
    <property type="entry name" value="ABC_TRANSPORTER_2"/>
    <property type="match status" value="1"/>
</dbReference>
<dbReference type="PROSITE" id="PS00211">
    <property type="entry name" value="ABC_TRANSPORTER_1"/>
    <property type="match status" value="1"/>
</dbReference>
<feature type="transmembrane region" description="Helical" evidence="8">
    <location>
        <begin position="194"/>
        <end position="214"/>
    </location>
</feature>
<evidence type="ECO:0000256" key="3">
    <source>
        <dbReference type="ARBA" id="ARBA00022692"/>
    </source>
</evidence>
<dbReference type="InterPro" id="IPR027417">
    <property type="entry name" value="P-loop_NTPase"/>
</dbReference>
<evidence type="ECO:0000256" key="1">
    <source>
        <dbReference type="ARBA" id="ARBA00004141"/>
    </source>
</evidence>
<dbReference type="GO" id="GO:0005524">
    <property type="term" value="F:ATP binding"/>
    <property type="evidence" value="ECO:0007669"/>
    <property type="project" value="UniProtKB-KW"/>
</dbReference>
<sequence length="641" mass="70218">MSGGPGMAMAPAAQKPSDFKAAIRRFATRLHPERWLIAAVFVLGSVSVFLAVLGPKLLGNATNVIFAGVISSRIPSGMTQEQATEAMRAAGDDRQAEMVGAMTLTPGSGVDFGELARIISLVAVVYFVSAVLSWAQNALMAGVTQRTMYRLREEVDHKLGRLPLNYYDSTPRGDLLSRVTNDIDNIATTLQQTLTQLVTSILTVIGVLAMMVWISPLLAIISVLTVPLSFIVAMLIAKRSKPHFVAQWSWTGKVNSHVEETFSGHELVRVYGHRQQAIAEFDAANERMYESSYRAQFISGLIQPALTFISNLNYVAIAVFGGLRVASGTMSLGDVQAFIQYSRQFSMPIMQIAGVANLLQSGAASVERVFEILDAPEESPDSSSPARIVDPSGRIRFENVRFRYLEDAPLIDDLSLDVEPGQTIAIVGPTGAGKTTLVNLLMRFYEVQSGRILIDGIDTRDATREDVRRCFGMVLQDAWLFEGTIFDNIAYGAQDPTLDDVERAARASFAEHFIRTLPDGYQSKLTDLAENVSSGERQLLTIARAFLADPAVLILDEATSSVDTRTEVLIQRAMAELRRGRTSFVIAHRLSTIRAADVILVLDKGSIIEQGTHEELMARKGFYYDLYESQFAQSSDEIVAG</sequence>
<feature type="transmembrane region" description="Helical" evidence="8">
    <location>
        <begin position="220"/>
        <end position="237"/>
    </location>
</feature>
<feature type="domain" description="ABC transporter" evidence="9">
    <location>
        <begin position="395"/>
        <end position="629"/>
    </location>
</feature>
<dbReference type="Pfam" id="PF00005">
    <property type="entry name" value="ABC_tran"/>
    <property type="match status" value="1"/>
</dbReference>
<dbReference type="GO" id="GO:0016020">
    <property type="term" value="C:membrane"/>
    <property type="evidence" value="ECO:0007669"/>
    <property type="project" value="UniProtKB-SubCell"/>
</dbReference>
<dbReference type="InterPro" id="IPR039421">
    <property type="entry name" value="Type_1_exporter"/>
</dbReference>
<organism evidence="11">
    <name type="scientific">freshwater metagenome</name>
    <dbReference type="NCBI Taxonomy" id="449393"/>
    <lineage>
        <taxon>unclassified sequences</taxon>
        <taxon>metagenomes</taxon>
        <taxon>ecological metagenomes</taxon>
    </lineage>
</organism>
<dbReference type="SMART" id="SM00382">
    <property type="entry name" value="AAA"/>
    <property type="match status" value="1"/>
</dbReference>
<evidence type="ECO:0000256" key="2">
    <source>
        <dbReference type="ARBA" id="ARBA00022448"/>
    </source>
</evidence>
<dbReference type="CDD" id="cd18547">
    <property type="entry name" value="ABC_6TM_Tm288_like"/>
    <property type="match status" value="1"/>
</dbReference>
<evidence type="ECO:0000313" key="11">
    <source>
        <dbReference type="EMBL" id="CAB4932975.1"/>
    </source>
</evidence>
<dbReference type="Gene3D" id="3.40.50.300">
    <property type="entry name" value="P-loop containing nucleotide triphosphate hydrolases"/>
    <property type="match status" value="1"/>
</dbReference>
<dbReference type="PANTHER" id="PTHR43394">
    <property type="entry name" value="ATP-DEPENDENT PERMEASE MDL1, MITOCHONDRIAL"/>
    <property type="match status" value="1"/>
</dbReference>
<dbReference type="PROSITE" id="PS50929">
    <property type="entry name" value="ABC_TM1F"/>
    <property type="match status" value="1"/>
</dbReference>
<dbReference type="GO" id="GO:0016887">
    <property type="term" value="F:ATP hydrolysis activity"/>
    <property type="evidence" value="ECO:0007669"/>
    <property type="project" value="InterPro"/>
</dbReference>
<reference evidence="11" key="1">
    <citation type="submission" date="2020-05" db="EMBL/GenBank/DDBJ databases">
        <authorList>
            <person name="Chiriac C."/>
            <person name="Salcher M."/>
            <person name="Ghai R."/>
            <person name="Kavagutti S V."/>
        </authorList>
    </citation>
    <scope>NUCLEOTIDE SEQUENCE</scope>
</reference>
<gene>
    <name evidence="11" type="ORF">UFOPK3772_00378</name>
</gene>
<dbReference type="EMBL" id="CAFBNE010000007">
    <property type="protein sequence ID" value="CAB4932975.1"/>
    <property type="molecule type" value="Genomic_DNA"/>
</dbReference>
<evidence type="ECO:0000256" key="7">
    <source>
        <dbReference type="ARBA" id="ARBA00023136"/>
    </source>
</evidence>